<evidence type="ECO:0000313" key="1">
    <source>
        <dbReference type="EMBL" id="KAH7683273.1"/>
    </source>
</evidence>
<proteinExistence type="predicted"/>
<sequence length="279" mass="31568">MAGLSLDHPYVFAFGMLGNLISFMVYLAPLPTFYRVYRRKSTEGFQSVPYVVALFSAMLWIYYAFVKTNMFLLITINTFGCFVETVYIIMFLHYAPRKAKIYTLKLMLFFNVILFGSIVLLTMLLTKGENRATLLGWICVAFAVSVFAAPLSIIKLVIQTKSVEFMPFYLSFFLTLSAVSWFGYGLLSKDIYVAIPNVLGFLFGMTQMVLYMVYKNCKKVSEEKVISDTIAVVVVPDHEIIKEKEVEIPSHEGDHEQNKGTAVTNDEENAITKNTTVAA</sequence>
<protein>
    <submittedName>
        <fullName evidence="1">Solute carrier family 50 (Sugar transporter) protein</fullName>
    </submittedName>
</protein>
<name>A0ACB7W751_DIOAL</name>
<accession>A0ACB7W751</accession>
<dbReference type="Proteomes" id="UP000827976">
    <property type="component" value="Chromosome 5"/>
</dbReference>
<comment type="caution">
    <text evidence="1">The sequence shown here is derived from an EMBL/GenBank/DDBJ whole genome shotgun (WGS) entry which is preliminary data.</text>
</comment>
<gene>
    <name evidence="1" type="ORF">IHE45_05G172500</name>
</gene>
<keyword evidence="2" id="KW-1185">Reference proteome</keyword>
<dbReference type="EMBL" id="CM037015">
    <property type="protein sequence ID" value="KAH7683273.1"/>
    <property type="molecule type" value="Genomic_DNA"/>
</dbReference>
<evidence type="ECO:0000313" key="2">
    <source>
        <dbReference type="Proteomes" id="UP000827976"/>
    </source>
</evidence>
<organism evidence="1 2">
    <name type="scientific">Dioscorea alata</name>
    <name type="common">Purple yam</name>
    <dbReference type="NCBI Taxonomy" id="55571"/>
    <lineage>
        <taxon>Eukaryota</taxon>
        <taxon>Viridiplantae</taxon>
        <taxon>Streptophyta</taxon>
        <taxon>Embryophyta</taxon>
        <taxon>Tracheophyta</taxon>
        <taxon>Spermatophyta</taxon>
        <taxon>Magnoliopsida</taxon>
        <taxon>Liliopsida</taxon>
        <taxon>Dioscoreales</taxon>
        <taxon>Dioscoreaceae</taxon>
        <taxon>Dioscorea</taxon>
    </lineage>
</organism>
<reference evidence="2" key="1">
    <citation type="journal article" date="2022" name="Nat. Commun.">
        <title>Chromosome evolution and the genetic basis of agronomically important traits in greater yam.</title>
        <authorList>
            <person name="Bredeson J.V."/>
            <person name="Lyons J.B."/>
            <person name="Oniyinde I.O."/>
            <person name="Okereke N.R."/>
            <person name="Kolade O."/>
            <person name="Nnabue I."/>
            <person name="Nwadili C.O."/>
            <person name="Hribova E."/>
            <person name="Parker M."/>
            <person name="Nwogha J."/>
            <person name="Shu S."/>
            <person name="Carlson J."/>
            <person name="Kariba R."/>
            <person name="Muthemba S."/>
            <person name="Knop K."/>
            <person name="Barton G.J."/>
            <person name="Sherwood A.V."/>
            <person name="Lopez-Montes A."/>
            <person name="Asiedu R."/>
            <person name="Jamnadass R."/>
            <person name="Muchugi A."/>
            <person name="Goodstein D."/>
            <person name="Egesi C.N."/>
            <person name="Featherston J."/>
            <person name="Asfaw A."/>
            <person name="Simpson G.G."/>
            <person name="Dolezel J."/>
            <person name="Hendre P.S."/>
            <person name="Van Deynze A."/>
            <person name="Kumar P.L."/>
            <person name="Obidiegwu J.E."/>
            <person name="Bhattacharjee R."/>
            <person name="Rokhsar D.S."/>
        </authorList>
    </citation>
    <scope>NUCLEOTIDE SEQUENCE [LARGE SCALE GENOMIC DNA]</scope>
    <source>
        <strain evidence="2">cv. TDa95/00328</strain>
    </source>
</reference>